<evidence type="ECO:0000256" key="1">
    <source>
        <dbReference type="SAM" id="MobiDB-lite"/>
    </source>
</evidence>
<dbReference type="EMBL" id="BMVN01000063">
    <property type="protein sequence ID" value="GHA67932.1"/>
    <property type="molecule type" value="Genomic_DNA"/>
</dbReference>
<organism evidence="2 3">
    <name type="scientific">Streptomyces canarius</name>
    <dbReference type="NCBI Taxonomy" id="285453"/>
    <lineage>
        <taxon>Bacteria</taxon>
        <taxon>Bacillati</taxon>
        <taxon>Actinomycetota</taxon>
        <taxon>Actinomycetes</taxon>
        <taxon>Kitasatosporales</taxon>
        <taxon>Streptomycetaceae</taxon>
        <taxon>Streptomyces</taxon>
    </lineage>
</organism>
<proteinExistence type="predicted"/>
<gene>
    <name evidence="2" type="ORF">GCM10010345_84560</name>
</gene>
<feature type="region of interest" description="Disordered" evidence="1">
    <location>
        <begin position="24"/>
        <end position="50"/>
    </location>
</feature>
<dbReference type="Proteomes" id="UP000653644">
    <property type="component" value="Unassembled WGS sequence"/>
</dbReference>
<reference evidence="3" key="1">
    <citation type="journal article" date="2019" name="Int. J. Syst. Evol. Microbiol.">
        <title>The Global Catalogue of Microorganisms (GCM) 10K type strain sequencing project: providing services to taxonomists for standard genome sequencing and annotation.</title>
        <authorList>
            <consortium name="The Broad Institute Genomics Platform"/>
            <consortium name="The Broad Institute Genome Sequencing Center for Infectious Disease"/>
            <person name="Wu L."/>
            <person name="Ma J."/>
        </authorList>
    </citation>
    <scope>NUCLEOTIDE SEQUENCE [LARGE SCALE GENOMIC DNA]</scope>
    <source>
        <strain evidence="3">JCM 4733</strain>
    </source>
</reference>
<protein>
    <submittedName>
        <fullName evidence="2">Uncharacterized protein</fullName>
    </submittedName>
</protein>
<evidence type="ECO:0000313" key="3">
    <source>
        <dbReference type="Proteomes" id="UP000653644"/>
    </source>
</evidence>
<sequence length="77" mass="7815">MKQLSAGTLHAQCLVPPSATNEAGAAKTASVFRGGGAPGSTGTACPRKEHRRSETAAALVAGRGHGECLLKDLLAFR</sequence>
<name>A0ABQ3DAH6_9ACTN</name>
<accession>A0ABQ3DAH6</accession>
<comment type="caution">
    <text evidence="2">The sequence shown here is derived from an EMBL/GenBank/DDBJ whole genome shotgun (WGS) entry which is preliminary data.</text>
</comment>
<keyword evidence="3" id="KW-1185">Reference proteome</keyword>
<evidence type="ECO:0000313" key="2">
    <source>
        <dbReference type="EMBL" id="GHA67932.1"/>
    </source>
</evidence>